<protein>
    <recommendedName>
        <fullName evidence="3">PepSY domain-containing protein</fullName>
    </recommendedName>
</protein>
<sequence>VYVFAWKPTNFLNNFSSTYIDADAEAFWKSNPTLWNKYRPIGNALMEEKFNEQTIISYNGSTVTLVNNEKEYTVTFASMKSIEDTFLTSDPLGDYNWSESIKSAIRHENVKVGMTKEMVVLTWRNPNDIKKYSNKNSYIEQWIYKGNREFKYDFVYFDVSGKVTSVQE</sequence>
<dbReference type="Proteomes" id="UP001652445">
    <property type="component" value="Unassembled WGS sequence"/>
</dbReference>
<accession>A0ABT2UI08</accession>
<keyword evidence="2" id="KW-1185">Reference proteome</keyword>
<evidence type="ECO:0000313" key="1">
    <source>
        <dbReference type="EMBL" id="MCU6794281.1"/>
    </source>
</evidence>
<proteinExistence type="predicted"/>
<feature type="non-terminal residue" evidence="1">
    <location>
        <position position="1"/>
    </location>
</feature>
<comment type="caution">
    <text evidence="1">The sequence shown here is derived from an EMBL/GenBank/DDBJ whole genome shotgun (WGS) entry which is preliminary data.</text>
</comment>
<evidence type="ECO:0000313" key="2">
    <source>
        <dbReference type="Proteomes" id="UP001652445"/>
    </source>
</evidence>
<gene>
    <name evidence="1" type="ORF">OB236_19435</name>
</gene>
<evidence type="ECO:0008006" key="3">
    <source>
        <dbReference type="Google" id="ProtNLM"/>
    </source>
</evidence>
<name>A0ABT2UI08_9BACL</name>
<organism evidence="1 2">
    <name type="scientific">Paenibacillus baimaensis</name>
    <dbReference type="NCBI Taxonomy" id="2982185"/>
    <lineage>
        <taxon>Bacteria</taxon>
        <taxon>Bacillati</taxon>
        <taxon>Bacillota</taxon>
        <taxon>Bacilli</taxon>
        <taxon>Bacillales</taxon>
        <taxon>Paenibacillaceae</taxon>
        <taxon>Paenibacillus</taxon>
    </lineage>
</organism>
<reference evidence="1 2" key="1">
    <citation type="submission" date="2022-09" db="EMBL/GenBank/DDBJ databases">
        <authorList>
            <person name="Han X.L."/>
            <person name="Wang Q."/>
            <person name="Lu T."/>
        </authorList>
    </citation>
    <scope>NUCLEOTIDE SEQUENCE [LARGE SCALE GENOMIC DNA]</scope>
    <source>
        <strain evidence="1 2">WQ 127069</strain>
    </source>
</reference>
<dbReference type="EMBL" id="JAOQIO010000084">
    <property type="protein sequence ID" value="MCU6794281.1"/>
    <property type="molecule type" value="Genomic_DNA"/>
</dbReference>